<dbReference type="AlphaFoldDB" id="A0AAV7QS98"/>
<feature type="region of interest" description="Disordered" evidence="1">
    <location>
        <begin position="25"/>
        <end position="100"/>
    </location>
</feature>
<reference evidence="2" key="1">
    <citation type="journal article" date="2022" name="bioRxiv">
        <title>Sequencing and chromosome-scale assembly of the giantPleurodeles waltlgenome.</title>
        <authorList>
            <person name="Brown T."/>
            <person name="Elewa A."/>
            <person name="Iarovenko S."/>
            <person name="Subramanian E."/>
            <person name="Araus A.J."/>
            <person name="Petzold A."/>
            <person name="Susuki M."/>
            <person name="Suzuki K.-i.T."/>
            <person name="Hayashi T."/>
            <person name="Toyoda A."/>
            <person name="Oliveira C."/>
            <person name="Osipova E."/>
            <person name="Leigh N.D."/>
            <person name="Simon A."/>
            <person name="Yun M.H."/>
        </authorList>
    </citation>
    <scope>NUCLEOTIDE SEQUENCE</scope>
    <source>
        <strain evidence="2">20211129_DDA</strain>
        <tissue evidence="2">Liver</tissue>
    </source>
</reference>
<organism evidence="2 3">
    <name type="scientific">Pleurodeles waltl</name>
    <name type="common">Iberian ribbed newt</name>
    <dbReference type="NCBI Taxonomy" id="8319"/>
    <lineage>
        <taxon>Eukaryota</taxon>
        <taxon>Metazoa</taxon>
        <taxon>Chordata</taxon>
        <taxon>Craniata</taxon>
        <taxon>Vertebrata</taxon>
        <taxon>Euteleostomi</taxon>
        <taxon>Amphibia</taxon>
        <taxon>Batrachia</taxon>
        <taxon>Caudata</taxon>
        <taxon>Salamandroidea</taxon>
        <taxon>Salamandridae</taxon>
        <taxon>Pleurodelinae</taxon>
        <taxon>Pleurodeles</taxon>
    </lineage>
</organism>
<feature type="compositionally biased region" description="Basic and acidic residues" evidence="1">
    <location>
        <begin position="76"/>
        <end position="86"/>
    </location>
</feature>
<protein>
    <submittedName>
        <fullName evidence="2">Uncharacterized protein</fullName>
    </submittedName>
</protein>
<evidence type="ECO:0000313" key="3">
    <source>
        <dbReference type="Proteomes" id="UP001066276"/>
    </source>
</evidence>
<proteinExistence type="predicted"/>
<evidence type="ECO:0000313" key="2">
    <source>
        <dbReference type="EMBL" id="KAJ1142292.1"/>
    </source>
</evidence>
<keyword evidence="3" id="KW-1185">Reference proteome</keyword>
<sequence length="100" mass="11198">MQERTRGPKLDNDLEKLLLRANELLSKRRGGMGNKREVGATEHGPTKRRWGGQEAEVVEKQQKHRKKRGVPSNGIKEGRQKTRVEGHSSVVAGPVGYEMA</sequence>
<name>A0AAV7QS98_PLEWA</name>
<evidence type="ECO:0000256" key="1">
    <source>
        <dbReference type="SAM" id="MobiDB-lite"/>
    </source>
</evidence>
<gene>
    <name evidence="2" type="ORF">NDU88_008619</name>
</gene>
<dbReference type="Proteomes" id="UP001066276">
    <property type="component" value="Chromosome 6"/>
</dbReference>
<comment type="caution">
    <text evidence="2">The sequence shown here is derived from an EMBL/GenBank/DDBJ whole genome shotgun (WGS) entry which is preliminary data.</text>
</comment>
<accession>A0AAV7QS98</accession>
<dbReference type="EMBL" id="JANPWB010000010">
    <property type="protein sequence ID" value="KAJ1142292.1"/>
    <property type="molecule type" value="Genomic_DNA"/>
</dbReference>